<reference evidence="1" key="1">
    <citation type="submission" date="2020-07" db="EMBL/GenBank/DDBJ databases">
        <title>Multicomponent nature underlies the extraordinary mechanical properties of spider dragline silk.</title>
        <authorList>
            <person name="Kono N."/>
            <person name="Nakamura H."/>
            <person name="Mori M."/>
            <person name="Yoshida Y."/>
            <person name="Ohtoshi R."/>
            <person name="Malay A.D."/>
            <person name="Moran D.A.P."/>
            <person name="Tomita M."/>
            <person name="Numata K."/>
            <person name="Arakawa K."/>
        </authorList>
    </citation>
    <scope>NUCLEOTIDE SEQUENCE</scope>
</reference>
<evidence type="ECO:0000313" key="1">
    <source>
        <dbReference type="EMBL" id="GFR20333.1"/>
    </source>
</evidence>
<gene>
    <name evidence="1" type="ORF">TNCT_217841</name>
</gene>
<proteinExistence type="predicted"/>
<dbReference type="AlphaFoldDB" id="A0A8X6JCP2"/>
<dbReference type="EMBL" id="BMAO01037811">
    <property type="protein sequence ID" value="GFR20333.1"/>
    <property type="molecule type" value="Genomic_DNA"/>
</dbReference>
<dbReference type="OrthoDB" id="6431033at2759"/>
<protein>
    <submittedName>
        <fullName evidence="1">Uncharacterized protein</fullName>
    </submittedName>
</protein>
<dbReference type="Proteomes" id="UP000887116">
    <property type="component" value="Unassembled WGS sequence"/>
</dbReference>
<sequence length="157" mass="18567">MIRLRREIGIFISKAARYEATCMVLNRYNYNLNSLCVDVMRREEGIPADSLNLEYMAVFENTRALYERYGKLIRSMKFMHARIRRNFGHVRNIYLNFVLPLLGLTDHHLNVLKDFKTSVWLLAHVLQAIFITIDKLTHNLTDANEILQTFIYSEIRV</sequence>
<accession>A0A8X6JCP2</accession>
<keyword evidence="2" id="KW-1185">Reference proteome</keyword>
<organism evidence="1 2">
    <name type="scientific">Trichonephila clavata</name>
    <name type="common">Joro spider</name>
    <name type="synonym">Nephila clavata</name>
    <dbReference type="NCBI Taxonomy" id="2740835"/>
    <lineage>
        <taxon>Eukaryota</taxon>
        <taxon>Metazoa</taxon>
        <taxon>Ecdysozoa</taxon>
        <taxon>Arthropoda</taxon>
        <taxon>Chelicerata</taxon>
        <taxon>Arachnida</taxon>
        <taxon>Araneae</taxon>
        <taxon>Araneomorphae</taxon>
        <taxon>Entelegynae</taxon>
        <taxon>Araneoidea</taxon>
        <taxon>Nephilidae</taxon>
        <taxon>Trichonephila</taxon>
    </lineage>
</organism>
<comment type="caution">
    <text evidence="1">The sequence shown here is derived from an EMBL/GenBank/DDBJ whole genome shotgun (WGS) entry which is preliminary data.</text>
</comment>
<name>A0A8X6JCP2_TRICU</name>
<evidence type="ECO:0000313" key="2">
    <source>
        <dbReference type="Proteomes" id="UP000887116"/>
    </source>
</evidence>